<evidence type="ECO:0000313" key="3">
    <source>
        <dbReference type="Proteomes" id="UP000322983"/>
    </source>
</evidence>
<dbReference type="GeneID" id="77385748"/>
<name>A0A510DTM6_9CREN</name>
<reference evidence="4" key="1">
    <citation type="submission" date="2018-09" db="EMBL/GenBank/DDBJ databases">
        <title>Complete Genome Sequencing of Sulfolobus sp. JCM 16834.</title>
        <authorList>
            <person name="Kato S."/>
            <person name="Itoh T."/>
            <person name="Ohkuma M."/>
        </authorList>
    </citation>
    <scope>NUCLEOTIDE SEQUENCE [LARGE SCALE GENOMIC DNA]</scope>
    <source>
        <strain evidence="4">IC-007</strain>
    </source>
</reference>
<evidence type="ECO:0000313" key="1">
    <source>
        <dbReference type="EMBL" id="BBG23541.1"/>
    </source>
</evidence>
<gene>
    <name evidence="1" type="ORF">IC006_0825</name>
    <name evidence="2" type="ORF">IC007_0800</name>
</gene>
<organism evidence="1 3">
    <name type="scientific">Sulfuracidifex tepidarius</name>
    <dbReference type="NCBI Taxonomy" id="1294262"/>
    <lineage>
        <taxon>Archaea</taxon>
        <taxon>Thermoproteota</taxon>
        <taxon>Thermoprotei</taxon>
        <taxon>Sulfolobales</taxon>
        <taxon>Sulfolobaceae</taxon>
        <taxon>Sulfuracidifex</taxon>
    </lineage>
</organism>
<dbReference type="Proteomes" id="UP000322983">
    <property type="component" value="Chromosome"/>
</dbReference>
<accession>A0A510DTM6</accession>
<dbReference type="RefSeq" id="WP_256202565.1">
    <property type="nucleotide sequence ID" value="NZ_AP018929.1"/>
</dbReference>
<dbReference type="EMBL" id="AP018929">
    <property type="protein sequence ID" value="BBG23541.1"/>
    <property type="molecule type" value="Genomic_DNA"/>
</dbReference>
<proteinExistence type="predicted"/>
<accession>A0A510E1B9</accession>
<evidence type="ECO:0000313" key="2">
    <source>
        <dbReference type="EMBL" id="BBG26295.1"/>
    </source>
</evidence>
<sequence>MKEISVELEDDIAEAIENLQEVGLEKDEILKLAVLTLLIGHG</sequence>
<dbReference type="EMBL" id="AP018930">
    <property type="protein sequence ID" value="BBG26295.1"/>
    <property type="molecule type" value="Genomic_DNA"/>
</dbReference>
<dbReference type="KEGG" id="step:IC006_0825"/>
<keyword evidence="3" id="KW-1185">Reference proteome</keyword>
<reference evidence="1 3" key="2">
    <citation type="journal article" date="2020" name="Int. J. Syst. Evol. Microbiol.">
        <title>Sulfuracidifex tepidarius gen. nov., sp. nov. and transfer of Sulfolobus metallicus Huber and Stetter 1992 to the genus Sulfuracidifex as Sulfuracidifex metallicus comb. nov.</title>
        <authorList>
            <person name="Itoh T."/>
            <person name="Miura T."/>
            <person name="Sakai H.D."/>
            <person name="Kato S."/>
            <person name="Ohkuma M."/>
            <person name="Takashina T."/>
        </authorList>
    </citation>
    <scope>NUCLEOTIDE SEQUENCE [LARGE SCALE GENOMIC DNA]</scope>
    <source>
        <strain evidence="1 3">IC-006</strain>
        <strain evidence="2">IC-007</strain>
    </source>
</reference>
<dbReference type="Proteomes" id="UP000325030">
    <property type="component" value="Chromosome"/>
</dbReference>
<dbReference type="AlphaFoldDB" id="A0A510DTM6"/>
<protein>
    <submittedName>
        <fullName evidence="1">Uncharacterized protein</fullName>
    </submittedName>
</protein>
<evidence type="ECO:0000313" key="4">
    <source>
        <dbReference type="Proteomes" id="UP000325030"/>
    </source>
</evidence>